<feature type="compositionally biased region" description="Gly residues" evidence="1">
    <location>
        <begin position="623"/>
        <end position="655"/>
    </location>
</feature>
<sequence length="703" mass="70837">MTVAEETEVTLEVGQRTELPALPDPAGHPSEREMHAILEIAVHGPSGAPHATPAPGTGPALAEVLIVDTSRSMLHPPAKLHAAKDATAAAVRMLPFGTAFAVLSGRFDATVVHPGPGRQVLAVARPGEREAAERAVRILDADGGTAIGAWLDLARRLLKDQPAPVKHVLLLTDGRNEHDHRSGRPLETVLDACAGRFVCDAWGIGDDWDAELLLTITRRLHGRARAVRREAELTAAYEELIAGLLGTAVPELRIRLTPTTPGTVIRQVKQVVPNEQELQPVPVGAGGRAAEYVTRAWGDEVRHFQVVLTADPTGRESGEELQLAAVEIVVPGVRRALRLPPPRPILVRWTDDPLDASRRHPGVRRHELYQRASAAVAQAYRAWLRGAEGRETADRELARALALAAELGDAQLLGALRLIESAPGAARIRPGLKDVDWQHLILSSALTTPPRQPSGAEGRGAAGAGAGREGAGAARRPAGGGAGRPGPPGTGAPGSPDGGGAVRAAEGVGGGSGPDGPGRAGPGELGPHGAGSSDVGPGGAGPVGTSQGGAGLVDAGPGGAGPAGTGPRGAGPADAAPGGPGPDPAAPDPAAQNDAAYNDVARNHAAHNDAAHNDAARDHVPPGGAGPGGVGAGWAGTPGAPGQGPGAVGGAGGGSVPPPGAVGPALPVRPDGLVECPDCRWLGPADSVYCGGDCGRLLRGASA</sequence>
<dbReference type="Gene3D" id="1.20.120.1690">
    <property type="match status" value="1"/>
</dbReference>
<reference evidence="4" key="1">
    <citation type="journal article" date="2019" name="Int. J. Syst. Evol. Microbiol.">
        <title>The Global Catalogue of Microorganisms (GCM) 10K type strain sequencing project: providing services to taxonomists for standard genome sequencing and annotation.</title>
        <authorList>
            <consortium name="The Broad Institute Genomics Platform"/>
            <consortium name="The Broad Institute Genome Sequencing Center for Infectious Disease"/>
            <person name="Wu L."/>
            <person name="Ma J."/>
        </authorList>
    </citation>
    <scope>NUCLEOTIDE SEQUENCE [LARGE SCALE GENOMIC DNA]</scope>
    <source>
        <strain evidence="4">KCTC 5701</strain>
    </source>
</reference>
<proteinExistence type="predicted"/>
<dbReference type="RefSeq" id="WP_382467034.1">
    <property type="nucleotide sequence ID" value="NZ_JBHSOE010000102.1"/>
</dbReference>
<feature type="compositionally biased region" description="Basic and acidic residues" evidence="1">
    <location>
        <begin position="611"/>
        <end position="620"/>
    </location>
</feature>
<name>A0ABW0WSQ1_STRNO</name>
<protein>
    <submittedName>
        <fullName evidence="3">VWA domain-containing protein</fullName>
    </submittedName>
</protein>
<dbReference type="InterPro" id="IPR002035">
    <property type="entry name" value="VWF_A"/>
</dbReference>
<comment type="caution">
    <text evidence="3">The sequence shown here is derived from an EMBL/GenBank/DDBJ whole genome shotgun (WGS) entry which is preliminary data.</text>
</comment>
<organism evidence="3 4">
    <name type="scientific">Streptomyces nogalater</name>
    <dbReference type="NCBI Taxonomy" id="38314"/>
    <lineage>
        <taxon>Bacteria</taxon>
        <taxon>Bacillati</taxon>
        <taxon>Actinomycetota</taxon>
        <taxon>Actinomycetes</taxon>
        <taxon>Kitasatosporales</taxon>
        <taxon>Streptomycetaceae</taxon>
        <taxon>Streptomyces</taxon>
    </lineage>
</organism>
<dbReference type="EMBL" id="JBHSOE010000102">
    <property type="protein sequence ID" value="MFC5660543.1"/>
    <property type="molecule type" value="Genomic_DNA"/>
</dbReference>
<feature type="compositionally biased region" description="Gly residues" evidence="1">
    <location>
        <begin position="491"/>
        <end position="529"/>
    </location>
</feature>
<feature type="compositionally biased region" description="Gly residues" evidence="1">
    <location>
        <begin position="536"/>
        <end position="569"/>
    </location>
</feature>
<feature type="region of interest" description="Disordered" evidence="1">
    <location>
        <begin position="1"/>
        <end position="28"/>
    </location>
</feature>
<keyword evidence="4" id="KW-1185">Reference proteome</keyword>
<evidence type="ECO:0000313" key="4">
    <source>
        <dbReference type="Proteomes" id="UP001596065"/>
    </source>
</evidence>
<dbReference type="Pfam" id="PF13768">
    <property type="entry name" value="VWA_3"/>
    <property type="match status" value="1"/>
</dbReference>
<feature type="region of interest" description="Disordered" evidence="1">
    <location>
        <begin position="446"/>
        <end position="592"/>
    </location>
</feature>
<feature type="region of interest" description="Disordered" evidence="1">
    <location>
        <begin position="611"/>
        <end position="666"/>
    </location>
</feature>
<dbReference type="InterPro" id="IPR036465">
    <property type="entry name" value="vWFA_dom_sf"/>
</dbReference>
<dbReference type="Proteomes" id="UP001596065">
    <property type="component" value="Unassembled WGS sequence"/>
</dbReference>
<evidence type="ECO:0000259" key="2">
    <source>
        <dbReference type="SMART" id="SM00327"/>
    </source>
</evidence>
<dbReference type="CDD" id="cd00198">
    <property type="entry name" value="vWFA"/>
    <property type="match status" value="1"/>
</dbReference>
<dbReference type="Gene3D" id="2.60.40.3670">
    <property type="match status" value="1"/>
</dbReference>
<dbReference type="SMART" id="SM00327">
    <property type="entry name" value="VWA"/>
    <property type="match status" value="1"/>
</dbReference>
<dbReference type="SUPFAM" id="SSF53300">
    <property type="entry name" value="vWA-like"/>
    <property type="match status" value="1"/>
</dbReference>
<evidence type="ECO:0000313" key="3">
    <source>
        <dbReference type="EMBL" id="MFC5660543.1"/>
    </source>
</evidence>
<gene>
    <name evidence="3" type="ORF">ACFP3J_34390</name>
</gene>
<feature type="compositionally biased region" description="Gly residues" evidence="1">
    <location>
        <begin position="457"/>
        <end position="470"/>
    </location>
</feature>
<dbReference type="Gene3D" id="3.40.50.410">
    <property type="entry name" value="von Willebrand factor, type A domain"/>
    <property type="match status" value="1"/>
</dbReference>
<evidence type="ECO:0000256" key="1">
    <source>
        <dbReference type="SAM" id="MobiDB-lite"/>
    </source>
</evidence>
<accession>A0ABW0WSQ1</accession>
<feature type="domain" description="VWFA" evidence="2">
    <location>
        <begin position="60"/>
        <end position="239"/>
    </location>
</feature>